<dbReference type="EMBL" id="NKUJ01000079">
    <property type="protein sequence ID" value="RMJ14729.1"/>
    <property type="molecule type" value="Genomic_DNA"/>
</dbReference>
<dbReference type="Proteomes" id="UP000277212">
    <property type="component" value="Unassembled WGS sequence"/>
</dbReference>
<dbReference type="AlphaFoldDB" id="A0A3M2SB11"/>
<proteinExistence type="predicted"/>
<gene>
    <name evidence="2" type="ORF">CDV36_005630</name>
</gene>
<organism evidence="2 3">
    <name type="scientific">Fusarium kuroshium</name>
    <dbReference type="NCBI Taxonomy" id="2010991"/>
    <lineage>
        <taxon>Eukaryota</taxon>
        <taxon>Fungi</taxon>
        <taxon>Dikarya</taxon>
        <taxon>Ascomycota</taxon>
        <taxon>Pezizomycotina</taxon>
        <taxon>Sordariomycetes</taxon>
        <taxon>Hypocreomycetidae</taxon>
        <taxon>Hypocreales</taxon>
        <taxon>Nectriaceae</taxon>
        <taxon>Fusarium</taxon>
        <taxon>Fusarium solani species complex</taxon>
    </lineage>
</organism>
<feature type="signal peptide" evidence="1">
    <location>
        <begin position="1"/>
        <end position="15"/>
    </location>
</feature>
<feature type="chain" id="PRO_5017950601" description="Ecp2 effector protein domain-containing protein" evidence="1">
    <location>
        <begin position="16"/>
        <end position="174"/>
    </location>
</feature>
<reference evidence="2 3" key="1">
    <citation type="submission" date="2017-06" db="EMBL/GenBank/DDBJ databases">
        <title>Comparative genomic analysis of Ambrosia Fusariam Clade fungi.</title>
        <authorList>
            <person name="Stajich J.E."/>
            <person name="Carrillo J."/>
            <person name="Kijimoto T."/>
            <person name="Eskalen A."/>
            <person name="O'Donnell K."/>
            <person name="Kasson M."/>
        </authorList>
    </citation>
    <scope>NUCLEOTIDE SEQUENCE [LARGE SCALE GENOMIC DNA]</scope>
    <source>
        <strain evidence="2">UCR3666</strain>
    </source>
</reference>
<evidence type="ECO:0000256" key="1">
    <source>
        <dbReference type="SAM" id="SignalP"/>
    </source>
</evidence>
<keyword evidence="3" id="KW-1185">Reference proteome</keyword>
<sequence length="174" mass="19048">MYATILSLSPPSVIAALVPSLSSSSLNTTTTQLTKTTSLTTQPFTTTSTTINMKFTTIFAAAALTLTVSAKSPLPPSRPLLEGTVNSDRDCKKAITKWTIDENAHDRCVIFDEELEGVEDYAVKSLKVDALNNDKCGLWVYSDHGCHMAAHRVEPKTCVVADRWGWRSYAIFCL</sequence>
<evidence type="ECO:0000313" key="2">
    <source>
        <dbReference type="EMBL" id="RMJ14729.1"/>
    </source>
</evidence>
<protein>
    <recommendedName>
        <fullName evidence="4">Ecp2 effector protein domain-containing protein</fullName>
    </recommendedName>
</protein>
<keyword evidence="1" id="KW-0732">Signal</keyword>
<dbReference type="OrthoDB" id="5004027at2759"/>
<evidence type="ECO:0008006" key="4">
    <source>
        <dbReference type="Google" id="ProtNLM"/>
    </source>
</evidence>
<name>A0A3M2SB11_9HYPO</name>
<comment type="caution">
    <text evidence="2">The sequence shown here is derived from an EMBL/GenBank/DDBJ whole genome shotgun (WGS) entry which is preliminary data.</text>
</comment>
<accession>A0A3M2SB11</accession>
<evidence type="ECO:0000313" key="3">
    <source>
        <dbReference type="Proteomes" id="UP000277212"/>
    </source>
</evidence>